<name>A0A4S4C6D2_9BACI</name>
<evidence type="ECO:0000313" key="3">
    <source>
        <dbReference type="EMBL" id="THF82810.1"/>
    </source>
</evidence>
<protein>
    <recommendedName>
        <fullName evidence="5">DUF5590 domain-containing protein</fullName>
    </recommendedName>
</protein>
<evidence type="ECO:0008006" key="5">
    <source>
        <dbReference type="Google" id="ProtNLM"/>
    </source>
</evidence>
<accession>A0A4S4C6D2</accession>
<dbReference type="InterPro" id="IPR025711">
    <property type="entry name" value="PepSY"/>
</dbReference>
<feature type="domain" description="PepSY" evidence="1">
    <location>
        <begin position="101"/>
        <end position="159"/>
    </location>
</feature>
<evidence type="ECO:0000259" key="2">
    <source>
        <dbReference type="Pfam" id="PF17881"/>
    </source>
</evidence>
<keyword evidence="4" id="KW-1185">Reference proteome</keyword>
<comment type="caution">
    <text evidence="3">The sequence shown here is derived from an EMBL/GenBank/DDBJ whole genome shotgun (WGS) entry which is preliminary data.</text>
</comment>
<reference evidence="3 4" key="1">
    <citation type="submission" date="2019-04" db="EMBL/GenBank/DDBJ databases">
        <title>Bacillus sediminilitoris sp. nov., isolated from a tidal flat sediment on the East China Sea.</title>
        <authorList>
            <person name="Wei Y."/>
            <person name="Mao H."/>
            <person name="Fang J."/>
        </authorList>
    </citation>
    <scope>NUCLEOTIDE SEQUENCE [LARGE SCALE GENOMIC DNA]</scope>
    <source>
        <strain evidence="3 4">DSL-17</strain>
    </source>
</reference>
<dbReference type="Pfam" id="PF17881">
    <property type="entry name" value="TseB"/>
    <property type="match status" value="1"/>
</dbReference>
<dbReference type="Pfam" id="PF03413">
    <property type="entry name" value="PepSY"/>
    <property type="match status" value="1"/>
</dbReference>
<feature type="domain" description="Cell wall elongation regulator TseB-like" evidence="2">
    <location>
        <begin position="40"/>
        <end position="84"/>
    </location>
</feature>
<sequence length="168" mass="19122">MGKKTSITFIVIAAIVVIAVWVFTSAYHSAREQYLDGHEKTKQLATEKGNLSSIDAIDTFYGHIKYHVVSGVNKKDEKVYIWVPQTNKNQDVTIKKQSSGITAKQAISKVNQEYNPLEIVGVNLGMDEGIPIWEVKYRDQSDRYTFDFVNFYDGEIIKHMAIKNKKDS</sequence>
<dbReference type="RefSeq" id="WP_136351052.1">
    <property type="nucleotide sequence ID" value="NZ_CP046266.1"/>
</dbReference>
<dbReference type="OrthoDB" id="2381181at2"/>
<evidence type="ECO:0000313" key="4">
    <source>
        <dbReference type="Proteomes" id="UP000310334"/>
    </source>
</evidence>
<dbReference type="EMBL" id="SSNT01000001">
    <property type="protein sequence ID" value="THF82810.1"/>
    <property type="molecule type" value="Genomic_DNA"/>
</dbReference>
<dbReference type="InterPro" id="IPR041401">
    <property type="entry name" value="TseB-like_dom"/>
</dbReference>
<organism evidence="3 4">
    <name type="scientific">Metabacillus sediminilitoris</name>
    <dbReference type="NCBI Taxonomy" id="2567941"/>
    <lineage>
        <taxon>Bacteria</taxon>
        <taxon>Bacillati</taxon>
        <taxon>Bacillota</taxon>
        <taxon>Bacilli</taxon>
        <taxon>Bacillales</taxon>
        <taxon>Bacillaceae</taxon>
        <taxon>Metabacillus</taxon>
    </lineage>
</organism>
<dbReference type="AlphaFoldDB" id="A0A4S4C6D2"/>
<dbReference type="InterPro" id="IPR046350">
    <property type="entry name" value="Cystatin_sf"/>
</dbReference>
<dbReference type="Proteomes" id="UP000310334">
    <property type="component" value="Unassembled WGS sequence"/>
</dbReference>
<dbReference type="Gene3D" id="3.10.450.40">
    <property type="match status" value="2"/>
</dbReference>
<dbReference type="SUPFAM" id="SSF54403">
    <property type="entry name" value="Cystatin/monellin"/>
    <property type="match status" value="2"/>
</dbReference>
<gene>
    <name evidence="3" type="ORF">E6W99_00145</name>
</gene>
<proteinExistence type="predicted"/>
<evidence type="ECO:0000259" key="1">
    <source>
        <dbReference type="Pfam" id="PF03413"/>
    </source>
</evidence>